<evidence type="ECO:0000256" key="1">
    <source>
        <dbReference type="ARBA" id="ARBA00000109"/>
    </source>
</evidence>
<dbReference type="PROSITE" id="PS00517">
    <property type="entry name" value="RNASE_3_1"/>
    <property type="match status" value="1"/>
</dbReference>
<keyword evidence="7 9" id="KW-0378">Hydrolase</keyword>
<dbReference type="GO" id="GO:0006364">
    <property type="term" value="P:rRNA processing"/>
    <property type="evidence" value="ECO:0007669"/>
    <property type="project" value="UniProtKB-UniRule"/>
</dbReference>
<dbReference type="Proteomes" id="UP000315689">
    <property type="component" value="Unassembled WGS sequence"/>
</dbReference>
<dbReference type="PROSITE" id="PS50142">
    <property type="entry name" value="RNASE_3_2"/>
    <property type="match status" value="1"/>
</dbReference>
<feature type="domain" description="DRBM" evidence="10">
    <location>
        <begin position="159"/>
        <end position="228"/>
    </location>
</feature>
<dbReference type="SMART" id="SM00358">
    <property type="entry name" value="DSRM"/>
    <property type="match status" value="1"/>
</dbReference>
<dbReference type="SMART" id="SM00535">
    <property type="entry name" value="RIBOc"/>
    <property type="match status" value="1"/>
</dbReference>
<dbReference type="Gene3D" id="1.10.1520.10">
    <property type="entry name" value="Ribonuclease III domain"/>
    <property type="match status" value="1"/>
</dbReference>
<dbReference type="PROSITE" id="PS50137">
    <property type="entry name" value="DS_RBD"/>
    <property type="match status" value="1"/>
</dbReference>
<accession>A0A554LIM1</accession>
<name>A0A554LIM1_9BACT</name>
<keyword evidence="9" id="KW-0819">tRNA processing</keyword>
<dbReference type="GO" id="GO:0004525">
    <property type="term" value="F:ribonuclease III activity"/>
    <property type="evidence" value="ECO:0007669"/>
    <property type="project" value="UniProtKB-UniRule"/>
</dbReference>
<keyword evidence="3 9" id="KW-0698">rRNA processing</keyword>
<keyword evidence="9" id="KW-0963">Cytoplasm</keyword>
<evidence type="ECO:0000256" key="7">
    <source>
        <dbReference type="ARBA" id="ARBA00022801"/>
    </source>
</evidence>
<comment type="catalytic activity">
    <reaction evidence="1 9">
        <text>Endonucleolytic cleavage to 5'-phosphomonoester.</text>
        <dbReference type="EC" id="3.1.26.3"/>
    </reaction>
</comment>
<dbReference type="GO" id="GO:0006397">
    <property type="term" value="P:mRNA processing"/>
    <property type="evidence" value="ECO:0007669"/>
    <property type="project" value="UniProtKB-UniRule"/>
</dbReference>
<reference evidence="12 13" key="1">
    <citation type="submission" date="2017-07" db="EMBL/GenBank/DDBJ databases">
        <title>Mechanisms for carbon and nitrogen cycling indicate functional differentiation within the Candidate Phyla Radiation.</title>
        <authorList>
            <person name="Danczak R.E."/>
            <person name="Johnston M.D."/>
            <person name="Kenah C."/>
            <person name="Slattery M."/>
            <person name="Wrighton K.C."/>
            <person name="Wilkins M.J."/>
        </authorList>
    </citation>
    <scope>NUCLEOTIDE SEQUENCE [LARGE SCALE GENOMIC DNA]</scope>
    <source>
        <strain evidence="12">Licking1014_7</strain>
    </source>
</reference>
<feature type="binding site" evidence="9">
    <location>
        <position position="46"/>
    </location>
    <ligand>
        <name>Mg(2+)</name>
        <dbReference type="ChEBI" id="CHEBI:18420"/>
    </ligand>
</feature>
<evidence type="ECO:0000313" key="13">
    <source>
        <dbReference type="Proteomes" id="UP000315689"/>
    </source>
</evidence>
<keyword evidence="4 9" id="KW-0507">mRNA processing</keyword>
<comment type="similarity">
    <text evidence="2">Belongs to the ribonuclease III family.</text>
</comment>
<evidence type="ECO:0000259" key="11">
    <source>
        <dbReference type="PROSITE" id="PS50142"/>
    </source>
</evidence>
<dbReference type="Pfam" id="PF00035">
    <property type="entry name" value="dsrm"/>
    <property type="match status" value="1"/>
</dbReference>
<keyword evidence="9" id="KW-0479">Metal-binding</keyword>
<dbReference type="Pfam" id="PF14622">
    <property type="entry name" value="Ribonucleas_3_3"/>
    <property type="match status" value="1"/>
</dbReference>
<dbReference type="HAMAP" id="MF_00104">
    <property type="entry name" value="RNase_III"/>
    <property type="match status" value="1"/>
</dbReference>
<gene>
    <name evidence="9" type="primary">rnc</name>
    <name evidence="12" type="ORF">CEN89_668</name>
</gene>
<dbReference type="SUPFAM" id="SSF69065">
    <property type="entry name" value="RNase III domain-like"/>
    <property type="match status" value="1"/>
</dbReference>
<proteinExistence type="inferred from homology"/>
<evidence type="ECO:0000256" key="9">
    <source>
        <dbReference type="HAMAP-Rule" id="MF_00104"/>
    </source>
</evidence>
<dbReference type="NCBIfam" id="TIGR02191">
    <property type="entry name" value="RNaseIII"/>
    <property type="match status" value="1"/>
</dbReference>
<dbReference type="InterPro" id="IPR036389">
    <property type="entry name" value="RNase_III_sf"/>
</dbReference>
<dbReference type="InterPro" id="IPR000999">
    <property type="entry name" value="RNase_III_dom"/>
</dbReference>
<keyword evidence="6 9" id="KW-0255">Endonuclease</keyword>
<comment type="cofactor">
    <cofactor evidence="9">
        <name>Mg(2+)</name>
        <dbReference type="ChEBI" id="CHEBI:18420"/>
    </cofactor>
</comment>
<dbReference type="GO" id="GO:0019843">
    <property type="term" value="F:rRNA binding"/>
    <property type="evidence" value="ECO:0007669"/>
    <property type="project" value="UniProtKB-KW"/>
</dbReference>
<dbReference type="GO" id="GO:0010468">
    <property type="term" value="P:regulation of gene expression"/>
    <property type="evidence" value="ECO:0007669"/>
    <property type="project" value="TreeGrafter"/>
</dbReference>
<dbReference type="CDD" id="cd10845">
    <property type="entry name" value="DSRM_RNAse_III_family"/>
    <property type="match status" value="1"/>
</dbReference>
<comment type="caution">
    <text evidence="12">The sequence shown here is derived from an EMBL/GenBank/DDBJ whole genome shotgun (WGS) entry which is preliminary data.</text>
</comment>
<dbReference type="CDD" id="cd00593">
    <property type="entry name" value="RIBOc"/>
    <property type="match status" value="1"/>
</dbReference>
<evidence type="ECO:0000259" key="10">
    <source>
        <dbReference type="PROSITE" id="PS50137"/>
    </source>
</evidence>
<evidence type="ECO:0000313" key="12">
    <source>
        <dbReference type="EMBL" id="TSC92489.1"/>
    </source>
</evidence>
<sequence>MTDLKQFQKKINYSFKDLELLETVFIHRSFVNEAKNNGLGHNERLEFLGDAVLELIVTEFLYKNFDNPEGDLTNFRSALVRGDMLSQVAYDLGMLEFMKLSRGERKNTPKSQNLILANAFEALIGAIYLDGRYQAAKKIIKEFLLPRFDEILNQNLFKDSRSEFQEWAQEFEAETPEYRVLEEMGPDHNKMFKVGVYLEGKLFGEGEGSSKQKACQGAATDALSKIKGHK</sequence>
<comment type="subunit">
    <text evidence="9">Homodimer.</text>
</comment>
<feature type="binding site" evidence="9">
    <location>
        <position position="121"/>
    </location>
    <ligand>
        <name>Mg(2+)</name>
        <dbReference type="ChEBI" id="CHEBI:18420"/>
    </ligand>
</feature>
<feature type="domain" description="RNase III" evidence="11">
    <location>
        <begin position="4"/>
        <end position="132"/>
    </location>
</feature>
<evidence type="ECO:0000256" key="3">
    <source>
        <dbReference type="ARBA" id="ARBA00022552"/>
    </source>
</evidence>
<dbReference type="InterPro" id="IPR011907">
    <property type="entry name" value="RNase_III"/>
</dbReference>
<organism evidence="12 13">
    <name type="scientific">Candidatus Berkelbacteria bacterium Licking1014_7</name>
    <dbReference type="NCBI Taxonomy" id="2017147"/>
    <lineage>
        <taxon>Bacteria</taxon>
        <taxon>Candidatus Berkelbacteria</taxon>
    </lineage>
</organism>
<keyword evidence="5 9" id="KW-0540">Nuclease</keyword>
<feature type="binding site" evidence="9">
    <location>
        <position position="118"/>
    </location>
    <ligand>
        <name>Mg(2+)</name>
        <dbReference type="ChEBI" id="CHEBI:18420"/>
    </ligand>
</feature>
<keyword evidence="8 9" id="KW-0694">RNA-binding</keyword>
<evidence type="ECO:0000256" key="4">
    <source>
        <dbReference type="ARBA" id="ARBA00022664"/>
    </source>
</evidence>
<keyword evidence="9" id="KW-0460">Magnesium</keyword>
<comment type="subcellular location">
    <subcellularLocation>
        <location evidence="9">Cytoplasm</location>
    </subcellularLocation>
</comment>
<dbReference type="PANTHER" id="PTHR11207:SF0">
    <property type="entry name" value="RIBONUCLEASE 3"/>
    <property type="match status" value="1"/>
</dbReference>
<dbReference type="EC" id="3.1.26.3" evidence="9"/>
<dbReference type="GO" id="GO:0005737">
    <property type="term" value="C:cytoplasm"/>
    <property type="evidence" value="ECO:0007669"/>
    <property type="project" value="UniProtKB-SubCell"/>
</dbReference>
<evidence type="ECO:0000256" key="8">
    <source>
        <dbReference type="ARBA" id="ARBA00022884"/>
    </source>
</evidence>
<dbReference type="FunFam" id="1.10.1520.10:FF:000001">
    <property type="entry name" value="Ribonuclease 3"/>
    <property type="match status" value="1"/>
</dbReference>
<comment type="function">
    <text evidence="9">Digests double-stranded RNA. Involved in the processing of primary rRNA transcript to yield the immediate precursors to the large and small rRNAs (23S and 16S). Processes some mRNAs, and tRNAs when they are encoded in the rRNA operon. Processes pre-crRNA and tracrRNA of type II CRISPR loci if present in the organism.</text>
</comment>
<protein>
    <recommendedName>
        <fullName evidence="9">Ribonuclease 3</fullName>
        <ecNumber evidence="9">3.1.26.3</ecNumber>
    </recommendedName>
    <alternativeName>
        <fullName evidence="9">Ribonuclease III</fullName>
        <shortName evidence="9">RNase III</shortName>
    </alternativeName>
</protein>
<feature type="active site" evidence="9">
    <location>
        <position position="50"/>
    </location>
</feature>
<dbReference type="SUPFAM" id="SSF54768">
    <property type="entry name" value="dsRNA-binding domain-like"/>
    <property type="match status" value="1"/>
</dbReference>
<dbReference type="GO" id="GO:0046872">
    <property type="term" value="F:metal ion binding"/>
    <property type="evidence" value="ECO:0007669"/>
    <property type="project" value="UniProtKB-KW"/>
</dbReference>
<dbReference type="GO" id="GO:0008033">
    <property type="term" value="P:tRNA processing"/>
    <property type="evidence" value="ECO:0007669"/>
    <property type="project" value="UniProtKB-KW"/>
</dbReference>
<dbReference type="AlphaFoldDB" id="A0A554LIM1"/>
<evidence type="ECO:0000256" key="5">
    <source>
        <dbReference type="ARBA" id="ARBA00022722"/>
    </source>
</evidence>
<dbReference type="InterPro" id="IPR014720">
    <property type="entry name" value="dsRBD_dom"/>
</dbReference>
<dbReference type="EMBL" id="VMGK01000024">
    <property type="protein sequence ID" value="TSC92489.1"/>
    <property type="molecule type" value="Genomic_DNA"/>
</dbReference>
<evidence type="ECO:0000256" key="6">
    <source>
        <dbReference type="ARBA" id="ARBA00022759"/>
    </source>
</evidence>
<feature type="active site" evidence="9">
    <location>
        <position position="121"/>
    </location>
</feature>
<keyword evidence="9" id="KW-0699">rRNA-binding</keyword>
<dbReference type="Gene3D" id="3.30.160.20">
    <property type="match status" value="1"/>
</dbReference>
<dbReference type="GO" id="GO:0003725">
    <property type="term" value="F:double-stranded RNA binding"/>
    <property type="evidence" value="ECO:0007669"/>
    <property type="project" value="TreeGrafter"/>
</dbReference>
<evidence type="ECO:0000256" key="2">
    <source>
        <dbReference type="ARBA" id="ARBA00010183"/>
    </source>
</evidence>
<dbReference type="PANTHER" id="PTHR11207">
    <property type="entry name" value="RIBONUCLEASE III"/>
    <property type="match status" value="1"/>
</dbReference>